<protein>
    <recommendedName>
        <fullName evidence="5">Sulfotransferase</fullName>
        <ecNumber evidence="5">2.8.2.-</ecNumber>
    </recommendedName>
</protein>
<dbReference type="InterPro" id="IPR000863">
    <property type="entry name" value="Sulfotransferase_dom"/>
</dbReference>
<gene>
    <name evidence="7" type="ORF">QYF61_026142</name>
</gene>
<dbReference type="EC" id="2.8.2.-" evidence="5"/>
<reference evidence="7 8" key="1">
    <citation type="journal article" date="2023" name="J. Hered.">
        <title>Chromosome-level genome of the wood stork (Mycteria americana) provides insight into avian chromosome evolution.</title>
        <authorList>
            <person name="Flamio R. Jr."/>
            <person name="Ramstad K.M."/>
        </authorList>
    </citation>
    <scope>NUCLEOTIDE SEQUENCE [LARGE SCALE GENOMIC DNA]</scope>
    <source>
        <strain evidence="7">JAX WOST 10</strain>
    </source>
</reference>
<dbReference type="PANTHER" id="PTHR11783">
    <property type="entry name" value="SULFOTRANSFERASE SULT"/>
    <property type="match status" value="1"/>
</dbReference>
<evidence type="ECO:0000313" key="8">
    <source>
        <dbReference type="Proteomes" id="UP001333110"/>
    </source>
</evidence>
<dbReference type="FunFam" id="3.40.50.300:FF:000433">
    <property type="entry name" value="Estrogen sulfotransferase"/>
    <property type="match status" value="1"/>
</dbReference>
<dbReference type="Gene3D" id="3.40.50.300">
    <property type="entry name" value="P-loop containing nucleotide triphosphate hydrolases"/>
    <property type="match status" value="2"/>
</dbReference>
<keyword evidence="3" id="KW-0963">Cytoplasm</keyword>
<dbReference type="AlphaFoldDB" id="A0AAN7NHG2"/>
<accession>A0AAN7NHG2</accession>
<dbReference type="GO" id="GO:0005737">
    <property type="term" value="C:cytoplasm"/>
    <property type="evidence" value="ECO:0007669"/>
    <property type="project" value="UniProtKB-SubCell"/>
</dbReference>
<comment type="subcellular location">
    <subcellularLocation>
        <location evidence="1">Cytoplasm</location>
    </subcellularLocation>
</comment>
<feature type="non-terminal residue" evidence="7">
    <location>
        <position position="399"/>
    </location>
</feature>
<evidence type="ECO:0000256" key="3">
    <source>
        <dbReference type="ARBA" id="ARBA00022490"/>
    </source>
</evidence>
<evidence type="ECO:0000259" key="6">
    <source>
        <dbReference type="Pfam" id="PF00685"/>
    </source>
</evidence>
<evidence type="ECO:0000256" key="5">
    <source>
        <dbReference type="RuleBase" id="RU361155"/>
    </source>
</evidence>
<dbReference type="EMBL" id="JAUNZN010000003">
    <property type="protein sequence ID" value="KAK4825297.1"/>
    <property type="molecule type" value="Genomic_DNA"/>
</dbReference>
<keyword evidence="8" id="KW-1185">Reference proteome</keyword>
<evidence type="ECO:0000256" key="1">
    <source>
        <dbReference type="ARBA" id="ARBA00004496"/>
    </source>
</evidence>
<sequence length="399" mass="46132">MVISRRLFAYKDNRLTMEPSKEYLFKYKGFYFGVNTSLEYVASLEDFEIKDSDIFIATYPKSGSLNILLEFLLEFRKTLLSEAQKEWQGAPDVVVVKVDVIREACAGVMGDRARGQGAQTMLAHCQAAPGVTYSNNSMLFCIDLNSLKCPSLPGYGTVWTQNILSLIIHEGHRNGTENVETMDRIPWLEYKTKNKDYADLPLPRAFATHLPYYLVPRDLRNKRGRIIYVTRNPKDVMVSYYHFSKFIPMLEEVPDFNLFMERFLAGKVLASSWLDHVAGWYSHAEDFNILFLTYEEMKKDLRSAVLKICNFLGKKLSEEEVDSVVRQATFENMIKDPRANYKNLPDDMVVKDKGSFLRKGTVGDWKNIMTVAQSERFDEVLKEKMKTLPIKFIWDINDE</sequence>
<evidence type="ECO:0000256" key="4">
    <source>
        <dbReference type="ARBA" id="ARBA00022679"/>
    </source>
</evidence>
<organism evidence="7 8">
    <name type="scientific">Mycteria americana</name>
    <name type="common">Wood stork</name>
    <dbReference type="NCBI Taxonomy" id="33587"/>
    <lineage>
        <taxon>Eukaryota</taxon>
        <taxon>Metazoa</taxon>
        <taxon>Chordata</taxon>
        <taxon>Craniata</taxon>
        <taxon>Vertebrata</taxon>
        <taxon>Euteleostomi</taxon>
        <taxon>Archelosauria</taxon>
        <taxon>Archosauria</taxon>
        <taxon>Dinosauria</taxon>
        <taxon>Saurischia</taxon>
        <taxon>Theropoda</taxon>
        <taxon>Coelurosauria</taxon>
        <taxon>Aves</taxon>
        <taxon>Neognathae</taxon>
        <taxon>Neoaves</taxon>
        <taxon>Aequornithes</taxon>
        <taxon>Ciconiiformes</taxon>
        <taxon>Ciconiidae</taxon>
        <taxon>Mycteria</taxon>
    </lineage>
</organism>
<evidence type="ECO:0000256" key="2">
    <source>
        <dbReference type="ARBA" id="ARBA00005771"/>
    </source>
</evidence>
<dbReference type="SUPFAM" id="SSF52540">
    <property type="entry name" value="P-loop containing nucleoside triphosphate hydrolases"/>
    <property type="match status" value="2"/>
</dbReference>
<proteinExistence type="inferred from homology"/>
<dbReference type="GO" id="GO:0008146">
    <property type="term" value="F:sulfotransferase activity"/>
    <property type="evidence" value="ECO:0007669"/>
    <property type="project" value="InterPro"/>
</dbReference>
<dbReference type="Proteomes" id="UP001333110">
    <property type="component" value="Unassembled WGS sequence"/>
</dbReference>
<comment type="similarity">
    <text evidence="2 5">Belongs to the sulfotransferase 1 family.</text>
</comment>
<evidence type="ECO:0000313" key="7">
    <source>
        <dbReference type="EMBL" id="KAK4825297.1"/>
    </source>
</evidence>
<keyword evidence="4 5" id="KW-0808">Transferase</keyword>
<dbReference type="Pfam" id="PF00685">
    <property type="entry name" value="Sulfotransfer_1"/>
    <property type="match status" value="1"/>
</dbReference>
<dbReference type="InterPro" id="IPR027417">
    <property type="entry name" value="P-loop_NTPase"/>
</dbReference>
<comment type="caution">
    <text evidence="7">The sequence shown here is derived from an EMBL/GenBank/DDBJ whole genome shotgun (WGS) entry which is preliminary data.</text>
</comment>
<name>A0AAN7NHG2_MYCAM</name>
<feature type="domain" description="Sulfotransferase" evidence="6">
    <location>
        <begin position="152"/>
        <end position="388"/>
    </location>
</feature>